<keyword evidence="10" id="KW-1185">Reference proteome</keyword>
<dbReference type="GO" id="GO:0061630">
    <property type="term" value="F:ubiquitin protein ligase activity"/>
    <property type="evidence" value="ECO:0007669"/>
    <property type="project" value="UniProtKB-EC"/>
</dbReference>
<evidence type="ECO:0000256" key="4">
    <source>
        <dbReference type="ARBA" id="ARBA00022679"/>
    </source>
</evidence>
<evidence type="ECO:0000256" key="1">
    <source>
        <dbReference type="ARBA" id="ARBA00000900"/>
    </source>
</evidence>
<evidence type="ECO:0000256" key="7">
    <source>
        <dbReference type="PROSITE-ProRule" id="PRU00259"/>
    </source>
</evidence>
<comment type="caution">
    <text evidence="9">The sequence shown here is derived from an EMBL/GenBank/DDBJ whole genome shotgun (WGS) entry which is preliminary data.</text>
</comment>
<dbReference type="SMART" id="SM00185">
    <property type="entry name" value="ARM"/>
    <property type="match status" value="3"/>
</dbReference>
<dbReference type="PANTHER" id="PTHR23315">
    <property type="entry name" value="U BOX DOMAIN-CONTAINING"/>
    <property type="match status" value="1"/>
</dbReference>
<reference evidence="9" key="1">
    <citation type="submission" date="2022-08" db="EMBL/GenBank/DDBJ databases">
        <authorList>
            <person name="Marques A."/>
        </authorList>
    </citation>
    <scope>NUCLEOTIDE SEQUENCE</scope>
    <source>
        <strain evidence="9">RhyPub2mFocal</strain>
        <tissue evidence="9">Leaves</tissue>
    </source>
</reference>
<dbReference type="InterPro" id="IPR036537">
    <property type="entry name" value="Adaptor_Cbl_N_dom_sf"/>
</dbReference>
<dbReference type="Gene3D" id="1.20.930.20">
    <property type="entry name" value="Adaptor protein Cbl, N-terminal domain"/>
    <property type="match status" value="1"/>
</dbReference>
<gene>
    <name evidence="9" type="ORF">LUZ62_047258</name>
</gene>
<evidence type="ECO:0000259" key="8">
    <source>
        <dbReference type="PROSITE" id="PS51698"/>
    </source>
</evidence>
<dbReference type="InterPro" id="IPR016024">
    <property type="entry name" value="ARM-type_fold"/>
</dbReference>
<evidence type="ECO:0000313" key="9">
    <source>
        <dbReference type="EMBL" id="KAJ4796012.1"/>
    </source>
</evidence>
<evidence type="ECO:0000256" key="6">
    <source>
        <dbReference type="ARBA" id="ARBA00022786"/>
    </source>
</evidence>
<dbReference type="GO" id="GO:0007166">
    <property type="term" value="P:cell surface receptor signaling pathway"/>
    <property type="evidence" value="ECO:0007669"/>
    <property type="project" value="InterPro"/>
</dbReference>
<dbReference type="InterPro" id="IPR057623">
    <property type="entry name" value="PUB12-19-like_N"/>
</dbReference>
<dbReference type="SMART" id="SM00504">
    <property type="entry name" value="Ubox"/>
    <property type="match status" value="1"/>
</dbReference>
<dbReference type="Pfam" id="PF04564">
    <property type="entry name" value="U-box"/>
    <property type="match status" value="1"/>
</dbReference>
<evidence type="ECO:0000313" key="10">
    <source>
        <dbReference type="Proteomes" id="UP001140206"/>
    </source>
</evidence>
<evidence type="ECO:0000256" key="3">
    <source>
        <dbReference type="ARBA" id="ARBA00012483"/>
    </source>
</evidence>
<dbReference type="Gene3D" id="1.25.10.10">
    <property type="entry name" value="Leucine-rich Repeat Variant"/>
    <property type="match status" value="1"/>
</dbReference>
<accession>A0AAV8FRY1</accession>
<dbReference type="Pfam" id="PF25598">
    <property type="entry name" value="ARM_PUB"/>
    <property type="match status" value="1"/>
</dbReference>
<protein>
    <recommendedName>
        <fullName evidence="3">RING-type E3 ubiquitin transferase</fullName>
        <ecNumber evidence="3">2.3.2.27</ecNumber>
    </recommendedName>
</protein>
<dbReference type="FunFam" id="3.30.40.10:FF:000562">
    <property type="entry name" value="RING-type E3 ubiquitin transferase"/>
    <property type="match status" value="1"/>
</dbReference>
<evidence type="ECO:0000256" key="2">
    <source>
        <dbReference type="ARBA" id="ARBA00004906"/>
    </source>
</evidence>
<dbReference type="Gene3D" id="3.30.40.10">
    <property type="entry name" value="Zinc/RING finger domain, C3HC4 (zinc finger)"/>
    <property type="match status" value="1"/>
</dbReference>
<dbReference type="InterPro" id="IPR013083">
    <property type="entry name" value="Znf_RING/FYVE/PHD"/>
</dbReference>
<dbReference type="PANTHER" id="PTHR23315:SF63">
    <property type="entry name" value="U-BOX DOMAIN-CONTAINING PROTEIN 16"/>
    <property type="match status" value="1"/>
</dbReference>
<comment type="catalytic activity">
    <reaction evidence="1">
        <text>S-ubiquitinyl-[E2 ubiquitin-conjugating enzyme]-L-cysteine + [acceptor protein]-L-lysine = [E2 ubiquitin-conjugating enzyme]-L-cysteine + N(6)-ubiquitinyl-[acceptor protein]-L-lysine.</text>
        <dbReference type="EC" id="2.3.2.27"/>
    </reaction>
</comment>
<feature type="domain" description="U-box" evidence="8">
    <location>
        <begin position="262"/>
        <end position="336"/>
    </location>
</feature>
<dbReference type="AlphaFoldDB" id="A0AAV8FRY1"/>
<feature type="repeat" description="ARM" evidence="7">
    <location>
        <begin position="405"/>
        <end position="447"/>
    </location>
</feature>
<name>A0AAV8FRY1_9POAL</name>
<dbReference type="InterPro" id="IPR059179">
    <property type="entry name" value="MLKL-like_MCAfunc"/>
</dbReference>
<evidence type="ECO:0000256" key="5">
    <source>
        <dbReference type="ARBA" id="ARBA00022737"/>
    </source>
</evidence>
<dbReference type="InterPro" id="IPR011989">
    <property type="entry name" value="ARM-like"/>
</dbReference>
<dbReference type="CDD" id="cd21037">
    <property type="entry name" value="MLKL_NTD"/>
    <property type="match status" value="1"/>
</dbReference>
<dbReference type="Pfam" id="PF25368">
    <property type="entry name" value="PUB10_N"/>
    <property type="match status" value="1"/>
</dbReference>
<dbReference type="SUPFAM" id="SSF48371">
    <property type="entry name" value="ARM repeat"/>
    <property type="match status" value="1"/>
</dbReference>
<keyword evidence="6" id="KW-0833">Ubl conjugation pathway</keyword>
<organism evidence="9 10">
    <name type="scientific">Rhynchospora pubera</name>
    <dbReference type="NCBI Taxonomy" id="906938"/>
    <lineage>
        <taxon>Eukaryota</taxon>
        <taxon>Viridiplantae</taxon>
        <taxon>Streptophyta</taxon>
        <taxon>Embryophyta</taxon>
        <taxon>Tracheophyta</taxon>
        <taxon>Spermatophyta</taxon>
        <taxon>Magnoliopsida</taxon>
        <taxon>Liliopsida</taxon>
        <taxon>Poales</taxon>
        <taxon>Cyperaceae</taxon>
        <taxon>Cyperoideae</taxon>
        <taxon>Rhynchosporeae</taxon>
        <taxon>Rhynchospora</taxon>
    </lineage>
</organism>
<dbReference type="InterPro" id="IPR045210">
    <property type="entry name" value="RING-Ubox_PUB"/>
</dbReference>
<dbReference type="EMBL" id="JAMFTS010000002">
    <property type="protein sequence ID" value="KAJ4796012.1"/>
    <property type="molecule type" value="Genomic_DNA"/>
</dbReference>
<dbReference type="EC" id="2.3.2.27" evidence="3"/>
<dbReference type="PROSITE" id="PS50176">
    <property type="entry name" value="ARM_REPEAT"/>
    <property type="match status" value="1"/>
</dbReference>
<proteinExistence type="predicted"/>
<keyword evidence="5" id="KW-0677">Repeat</keyword>
<dbReference type="GO" id="GO:0016567">
    <property type="term" value="P:protein ubiquitination"/>
    <property type="evidence" value="ECO:0007669"/>
    <property type="project" value="InterPro"/>
</dbReference>
<dbReference type="InterPro" id="IPR000225">
    <property type="entry name" value="Armadillo"/>
</dbReference>
<comment type="pathway">
    <text evidence="2">Protein modification; protein ubiquitination.</text>
</comment>
<sequence length="679" mass="73651">MAIDSSPSSSSSSSSSDDDLLRSLLRLARDVPQYPQPKALPRGSLASLARRCKLLSALFDELLNGADRYLPRGASLCLREIQLVLQRFKALLADCSARSRMRLLLQSDTVSSEFHELNLELATLLDILPMSELEISDDVRDLVDLARRQSRRSQQSVNPNEEDLKSDVLKLIQQIEREIVPERSNLESIFHRLGLDDSISCRDEMECLEREIGDRVAQKWTPAMIALVGLVRYAKCVLFGASTPRPDLSAGKFSFSEQSELNIPQDFRCPISLELMTDPVVVSSGQTYDRESISRWFGSAHATCPKTGQVLTNLELIPNKSLKNLIARWCRENNVPFEVSEPAKIESSSVSANKAALEAARMTATFLVEKLVGSPSVETTNRVVHEIRQLAKLGSDNRVFLAEAGAIPLLVPLFYSTDSNLQLNSVTAVLNLSILEANKRRIMHTEGASSALIHAMAEGVTWRVKENAAASVLSLCSVNSYRRRLGRKQQLVERLVELACNGPDSTKRDALAAVLCLAGERENIARLVDAGVAKLAVEMLDSEEVGETAAAIVAAVSKRGGAEAVSAVPGSITKLVSLMRSGTERARESAAAALVLLCRRIGGSMVQKVAATPGVEWVIWELMGMGTDRARRKAASLGRICRKWAVASALAAGETGHTAALSAVSMAEPVVVASVGSGL</sequence>
<dbReference type="InterPro" id="IPR058678">
    <property type="entry name" value="ARM_PUB"/>
</dbReference>
<dbReference type="InterPro" id="IPR003613">
    <property type="entry name" value="Ubox_domain"/>
</dbReference>
<dbReference type="Proteomes" id="UP001140206">
    <property type="component" value="Chromosome 2"/>
</dbReference>
<dbReference type="SUPFAM" id="SSF57850">
    <property type="entry name" value="RING/U-box"/>
    <property type="match status" value="1"/>
</dbReference>
<keyword evidence="4" id="KW-0808">Transferase</keyword>
<dbReference type="CDD" id="cd16664">
    <property type="entry name" value="RING-Ubox_PUB"/>
    <property type="match status" value="1"/>
</dbReference>
<dbReference type="PROSITE" id="PS51698">
    <property type="entry name" value="U_BOX"/>
    <property type="match status" value="1"/>
</dbReference>